<keyword evidence="1" id="KW-0472">Membrane</keyword>
<keyword evidence="1" id="KW-0812">Transmembrane</keyword>
<dbReference type="AlphaFoldDB" id="A0A1V1PC88"/>
<keyword evidence="1" id="KW-1133">Transmembrane helix</keyword>
<proteinExistence type="predicted"/>
<gene>
    <name evidence="2" type="ORF">OMM_07495</name>
</gene>
<evidence type="ECO:0000256" key="1">
    <source>
        <dbReference type="SAM" id="Phobius"/>
    </source>
</evidence>
<dbReference type="EMBL" id="ATBP01000145">
    <property type="protein sequence ID" value="ETR72461.1"/>
    <property type="molecule type" value="Genomic_DNA"/>
</dbReference>
<accession>A0A1V1PC88</accession>
<evidence type="ECO:0000313" key="2">
    <source>
        <dbReference type="EMBL" id="ETR72461.1"/>
    </source>
</evidence>
<comment type="caution">
    <text evidence="2">The sequence shown here is derived from an EMBL/GenBank/DDBJ whole genome shotgun (WGS) entry which is preliminary data.</text>
</comment>
<dbReference type="SUPFAM" id="SSF49899">
    <property type="entry name" value="Concanavalin A-like lectins/glucanases"/>
    <property type="match status" value="1"/>
</dbReference>
<sequence>MQIKPYIWVKIKAEIVVLCLKKKIANADFFNRFFDHDNNSRRMRMIYLLHTVKKEMIHYYLLMICIAIFGMISISSCQGTKIRPNMKITSENIENNIFTLDFQSNACDMKEVDKYFFTTFPHDDPTKGDVVYDRQKWINNNMIKLVQNEGLYLYIKFREGDNKYDSVRMTSKSFYNLTDNTKGLLFIFKGTLPSNKGIWPAWWLNGSRQEQWLYKEHGRIAGNIDLDAYSGKGHFYDTPSPVNSTDWPGAGEIDIIETINGDNLIHNTIHTCPNMCESKWNNDTSIINCANAKPGIDPNSGCSGKPFDSINAEGTFVCLWKKHTIQYFYWIADENVRFDGGPLSMNPKPAQWKDHLKNEVFLIDSLMVCDSEIHQQWQCQTCADANKCQFKNMKMIFNITLCGIWAGNFFDKSTQARQNCQSYILEEGKNKIDDQFLKIEYISVKKL</sequence>
<dbReference type="PANTHER" id="PTHR10963:SF24">
    <property type="entry name" value="GLYCOSIDASE C21B10.07-RELATED"/>
    <property type="match status" value="1"/>
</dbReference>
<feature type="transmembrane region" description="Helical" evidence="1">
    <location>
        <begin position="57"/>
        <end position="77"/>
    </location>
</feature>
<reference evidence="3" key="1">
    <citation type="submission" date="2012-11" db="EMBL/GenBank/DDBJ databases">
        <authorList>
            <person name="Lucero-Rivera Y.E."/>
            <person name="Tovar-Ramirez D."/>
        </authorList>
    </citation>
    <scope>NUCLEOTIDE SEQUENCE [LARGE SCALE GENOMIC DNA]</scope>
    <source>
        <strain evidence="3">Araruama</strain>
    </source>
</reference>
<dbReference type="InterPro" id="IPR013320">
    <property type="entry name" value="ConA-like_dom_sf"/>
</dbReference>
<protein>
    <recommendedName>
        <fullName evidence="4">GH16 domain-containing protein</fullName>
    </recommendedName>
</protein>
<organism evidence="2 3">
    <name type="scientific">Candidatus Magnetoglobus multicellularis str. Araruama</name>
    <dbReference type="NCBI Taxonomy" id="890399"/>
    <lineage>
        <taxon>Bacteria</taxon>
        <taxon>Pseudomonadati</taxon>
        <taxon>Thermodesulfobacteriota</taxon>
        <taxon>Desulfobacteria</taxon>
        <taxon>Desulfobacterales</taxon>
        <taxon>Desulfobacteraceae</taxon>
        <taxon>Candidatus Magnetoglobus</taxon>
    </lineage>
</organism>
<dbReference type="InterPro" id="IPR050546">
    <property type="entry name" value="Glycosyl_Hydrlase_16"/>
</dbReference>
<dbReference type="PANTHER" id="PTHR10963">
    <property type="entry name" value="GLYCOSYL HYDROLASE-RELATED"/>
    <property type="match status" value="1"/>
</dbReference>
<evidence type="ECO:0000313" key="3">
    <source>
        <dbReference type="Proteomes" id="UP000189670"/>
    </source>
</evidence>
<dbReference type="Gene3D" id="2.60.120.200">
    <property type="match status" value="1"/>
</dbReference>
<dbReference type="GO" id="GO:0009251">
    <property type="term" value="P:glucan catabolic process"/>
    <property type="evidence" value="ECO:0007669"/>
    <property type="project" value="TreeGrafter"/>
</dbReference>
<dbReference type="Pfam" id="PF26113">
    <property type="entry name" value="GH16_XgeA"/>
    <property type="match status" value="3"/>
</dbReference>
<evidence type="ECO:0008006" key="4">
    <source>
        <dbReference type="Google" id="ProtNLM"/>
    </source>
</evidence>
<dbReference type="Proteomes" id="UP000189670">
    <property type="component" value="Unassembled WGS sequence"/>
</dbReference>
<name>A0A1V1PC88_9BACT</name>